<keyword evidence="1" id="KW-0175">Coiled coil</keyword>
<protein>
    <submittedName>
        <fullName evidence="4">Uncharacterized protein</fullName>
    </submittedName>
</protein>
<dbReference type="AlphaFoldDB" id="A0A450VCZ2"/>
<feature type="coiled-coil region" evidence="1">
    <location>
        <begin position="97"/>
        <end position="177"/>
    </location>
</feature>
<sequence>MCEESALDAKHLIRERFTEIAASRAGAVIGAWEKYERQAGGTIEVLQAIMIKAMIAEIKDDLPIVDRDADCVPSGNDCAPSEKSWWIEVEATAVIPRNSLEEAVDKLYKEVTKNEEEKRKLMEEVTELRGSSRKNQKRIEQLENEQRSLKAQNKTLSAENERLLAELKCEKRGAEEKSTDLLDWYDLQRRLQDPETNNLTSSEEVEQRMKDLCESKSSLVRDRCRKYQTEKAAKEKEVAHFVRWAKEMGEKIDPWNRQSNKPRRR</sequence>
<name>A0A450VCZ2_9GAMM</name>
<evidence type="ECO:0000313" key="2">
    <source>
        <dbReference type="EMBL" id="VFJ96189.1"/>
    </source>
</evidence>
<gene>
    <name evidence="2" type="ORF">BECKH772A_GA0070896_101005</name>
    <name evidence="3" type="ORF">BECKH772B_GA0070898_101025</name>
    <name evidence="4" type="ORF">BECKH772C_GA0070978_100985</name>
</gene>
<evidence type="ECO:0000313" key="3">
    <source>
        <dbReference type="EMBL" id="VFJ96981.1"/>
    </source>
</evidence>
<evidence type="ECO:0000313" key="4">
    <source>
        <dbReference type="EMBL" id="VFK02656.1"/>
    </source>
</evidence>
<organism evidence="4">
    <name type="scientific">Candidatus Kentrum eta</name>
    <dbReference type="NCBI Taxonomy" id="2126337"/>
    <lineage>
        <taxon>Bacteria</taxon>
        <taxon>Pseudomonadati</taxon>
        <taxon>Pseudomonadota</taxon>
        <taxon>Gammaproteobacteria</taxon>
        <taxon>Candidatus Kentrum</taxon>
    </lineage>
</organism>
<dbReference type="EMBL" id="CAADFG010000100">
    <property type="protein sequence ID" value="VFJ96189.1"/>
    <property type="molecule type" value="Genomic_DNA"/>
</dbReference>
<accession>A0A450VCZ2</accession>
<reference evidence="4" key="1">
    <citation type="submission" date="2019-02" db="EMBL/GenBank/DDBJ databases">
        <authorList>
            <person name="Gruber-Vodicka R. H."/>
            <person name="Seah K. B. B."/>
        </authorList>
    </citation>
    <scope>NUCLEOTIDE SEQUENCE</scope>
    <source>
        <strain evidence="4">BECK_SA2B12</strain>
        <strain evidence="2">BECK_SA2B15</strain>
        <strain evidence="3">BECK_SA2B20</strain>
    </source>
</reference>
<evidence type="ECO:0000256" key="1">
    <source>
        <dbReference type="SAM" id="Coils"/>
    </source>
</evidence>
<dbReference type="EMBL" id="CAADFJ010000098">
    <property type="protein sequence ID" value="VFK02656.1"/>
    <property type="molecule type" value="Genomic_DNA"/>
</dbReference>
<proteinExistence type="predicted"/>
<dbReference type="EMBL" id="CAADFI010000102">
    <property type="protein sequence ID" value="VFJ96981.1"/>
    <property type="molecule type" value="Genomic_DNA"/>
</dbReference>